<dbReference type="Gene3D" id="3.90.550.10">
    <property type="entry name" value="Spore Coat Polysaccharide Biosynthesis Protein SpsA, Chain A"/>
    <property type="match status" value="1"/>
</dbReference>
<dbReference type="InterPro" id="IPR001173">
    <property type="entry name" value="Glyco_trans_2-like"/>
</dbReference>
<dbReference type="GO" id="GO:0016758">
    <property type="term" value="F:hexosyltransferase activity"/>
    <property type="evidence" value="ECO:0007669"/>
    <property type="project" value="UniProtKB-ARBA"/>
</dbReference>
<dbReference type="PANTHER" id="PTHR22916:SF51">
    <property type="entry name" value="GLYCOSYLTRANSFERASE EPSH-RELATED"/>
    <property type="match status" value="1"/>
</dbReference>
<protein>
    <submittedName>
        <fullName evidence="4">Glycosyltransferase family 2 protein</fullName>
    </submittedName>
</protein>
<dbReference type="RefSeq" id="WP_182169124.1">
    <property type="nucleotide sequence ID" value="NZ_JACFXU010000013.1"/>
</dbReference>
<feature type="domain" description="Glycosyltransferase 2-like" evidence="3">
    <location>
        <begin position="7"/>
        <end position="177"/>
    </location>
</feature>
<accession>A0A7W2TUU3</accession>
<evidence type="ECO:0000256" key="2">
    <source>
        <dbReference type="ARBA" id="ARBA00022679"/>
    </source>
</evidence>
<evidence type="ECO:0000259" key="3">
    <source>
        <dbReference type="Pfam" id="PF00535"/>
    </source>
</evidence>
<dbReference type="Pfam" id="PF00535">
    <property type="entry name" value="Glycos_transf_2"/>
    <property type="match status" value="1"/>
</dbReference>
<keyword evidence="1" id="KW-0328">Glycosyltransferase</keyword>
<name>A0A7W2TUU3_9GAMM</name>
<dbReference type="CDD" id="cd00761">
    <property type="entry name" value="Glyco_tranf_GTA_type"/>
    <property type="match status" value="1"/>
</dbReference>
<organism evidence="4 5">
    <name type="scientific">Sediminihaliea albiluteola</name>
    <dbReference type="NCBI Taxonomy" id="2758564"/>
    <lineage>
        <taxon>Bacteria</taxon>
        <taxon>Pseudomonadati</taxon>
        <taxon>Pseudomonadota</taxon>
        <taxon>Gammaproteobacteria</taxon>
        <taxon>Cellvibrionales</taxon>
        <taxon>Halieaceae</taxon>
        <taxon>Sediminihaliea</taxon>
    </lineage>
</organism>
<dbReference type="EMBL" id="JACFXU010000013">
    <property type="protein sequence ID" value="MBA6412300.1"/>
    <property type="molecule type" value="Genomic_DNA"/>
</dbReference>
<dbReference type="SUPFAM" id="SSF53448">
    <property type="entry name" value="Nucleotide-diphospho-sugar transferases"/>
    <property type="match status" value="1"/>
</dbReference>
<evidence type="ECO:0000313" key="5">
    <source>
        <dbReference type="Proteomes" id="UP000539350"/>
    </source>
</evidence>
<keyword evidence="5" id="KW-1185">Reference proteome</keyword>
<evidence type="ECO:0000256" key="1">
    <source>
        <dbReference type="ARBA" id="ARBA00022676"/>
    </source>
</evidence>
<gene>
    <name evidence="4" type="ORF">H2508_04170</name>
</gene>
<dbReference type="Proteomes" id="UP000539350">
    <property type="component" value="Unassembled WGS sequence"/>
</dbReference>
<comment type="caution">
    <text evidence="4">The sequence shown here is derived from an EMBL/GenBank/DDBJ whole genome shotgun (WGS) entry which is preliminary data.</text>
</comment>
<sequence length="311" mass="35290">MSFPLVSIIVPFYNPDACFSQLLESIESQTYSNIEVVLVDDGSREEFKRLAVNFSRRHRNALLITQRNSGVASARQAGVDAANGELIIHADSDDLLPENAIESLVRRQMEAGADIVVGSYLERTKRSDLIVNAPLDESYKGFVQGVLTGKYHAGLWNKLIKKDLYNSIHFEPGINFMEDKLLLAKMFRRGAYKIAFTPVLTYIYQRHKNSATSRFSLESINSVKKVTNIICDMYRGEVPDALICEVKRESRVLELLQLTKHGVNDFKPGDRALTKCKGLSFNKRLALFFLSVHMGFLVKFYYQLGNLSRYD</sequence>
<evidence type="ECO:0000313" key="4">
    <source>
        <dbReference type="EMBL" id="MBA6412300.1"/>
    </source>
</evidence>
<reference evidence="4 5" key="1">
    <citation type="submission" date="2020-07" db="EMBL/GenBank/DDBJ databases">
        <title>Halieaceae bacterium, F7430, whole genome shotgun sequencing project.</title>
        <authorList>
            <person name="Jiang S."/>
            <person name="Liu Z.W."/>
            <person name="Du Z.J."/>
        </authorList>
    </citation>
    <scope>NUCLEOTIDE SEQUENCE [LARGE SCALE GENOMIC DNA]</scope>
    <source>
        <strain evidence="4 5">F7430</strain>
    </source>
</reference>
<dbReference type="PANTHER" id="PTHR22916">
    <property type="entry name" value="GLYCOSYLTRANSFERASE"/>
    <property type="match status" value="1"/>
</dbReference>
<keyword evidence="2 4" id="KW-0808">Transferase</keyword>
<dbReference type="AlphaFoldDB" id="A0A7W2TUU3"/>
<dbReference type="InterPro" id="IPR029044">
    <property type="entry name" value="Nucleotide-diphossugar_trans"/>
</dbReference>
<proteinExistence type="predicted"/>